<feature type="transmembrane region" description="Helical" evidence="1">
    <location>
        <begin position="140"/>
        <end position="167"/>
    </location>
</feature>
<evidence type="ECO:0000313" key="3">
    <source>
        <dbReference type="Proteomes" id="UP000231383"/>
    </source>
</evidence>
<proteinExistence type="predicted"/>
<feature type="transmembrane region" description="Helical" evidence="1">
    <location>
        <begin position="114"/>
        <end position="134"/>
    </location>
</feature>
<evidence type="ECO:0000256" key="1">
    <source>
        <dbReference type="SAM" id="Phobius"/>
    </source>
</evidence>
<reference evidence="3" key="1">
    <citation type="submission" date="2017-09" db="EMBL/GenBank/DDBJ databases">
        <title>Depth-based differentiation of microbial function through sediment-hosted aquifers and enrichment of novel symbionts in the deep terrestrial subsurface.</title>
        <authorList>
            <person name="Probst A.J."/>
            <person name="Ladd B."/>
            <person name="Jarett J.K."/>
            <person name="Geller-Mcgrath D.E."/>
            <person name="Sieber C.M.K."/>
            <person name="Emerson J.B."/>
            <person name="Anantharaman K."/>
            <person name="Thomas B.C."/>
            <person name="Malmstrom R."/>
            <person name="Stieglmeier M."/>
            <person name="Klingl A."/>
            <person name="Woyke T."/>
            <person name="Ryan C.M."/>
            <person name="Banfield J.F."/>
        </authorList>
    </citation>
    <scope>NUCLEOTIDE SEQUENCE [LARGE SCALE GENOMIC DNA]</scope>
</reference>
<accession>A0A2M8F0T1</accession>
<gene>
    <name evidence="2" type="ORF">CO051_02325</name>
</gene>
<keyword evidence="1" id="KW-0812">Transmembrane</keyword>
<feature type="transmembrane region" description="Helical" evidence="1">
    <location>
        <begin position="179"/>
        <end position="200"/>
    </location>
</feature>
<dbReference type="AlphaFoldDB" id="A0A2M8F0T1"/>
<keyword evidence="1" id="KW-1133">Transmembrane helix</keyword>
<evidence type="ECO:0000313" key="2">
    <source>
        <dbReference type="EMBL" id="PJC32895.1"/>
    </source>
</evidence>
<sequence length="234" mass="26151">MASTDAKKLIFDELSKLLNSASSISTSQDNNIDRGLIESTLLPIKSSRNEGSTSNSGTERDMDLVKMEGDVDHLKVELININKKFTKNEIDWKKKTDELADKVREINQDRLKTVPIASLFAGLVIFISTESILLQTVASSLVFVSISFIMLAGIMLFVALMVSIIGPPQNNNSRQNIQMLWFAIIILFFLGTALTVWDFFENNKEQQVDKNNYNIEATSSGQLQFKGGEKIHAE</sequence>
<protein>
    <submittedName>
        <fullName evidence="2">Uncharacterized protein</fullName>
    </submittedName>
</protein>
<keyword evidence="1" id="KW-0472">Membrane</keyword>
<name>A0A2M8F0T1_9BACT</name>
<organism evidence="2 3">
    <name type="scientific">Candidatus Roizmanbacteria bacterium CG_4_9_14_0_2_um_filter_39_13</name>
    <dbReference type="NCBI Taxonomy" id="1974839"/>
    <lineage>
        <taxon>Bacteria</taxon>
        <taxon>Candidatus Roizmaniibacteriota</taxon>
    </lineage>
</organism>
<comment type="caution">
    <text evidence="2">The sequence shown here is derived from an EMBL/GenBank/DDBJ whole genome shotgun (WGS) entry which is preliminary data.</text>
</comment>
<dbReference type="Proteomes" id="UP000231383">
    <property type="component" value="Unassembled WGS sequence"/>
</dbReference>
<dbReference type="EMBL" id="PFSC01000060">
    <property type="protein sequence ID" value="PJC32895.1"/>
    <property type="molecule type" value="Genomic_DNA"/>
</dbReference>